<accession>H0EN02</accession>
<dbReference type="AlphaFoldDB" id="H0EN02"/>
<dbReference type="Proteomes" id="UP000005446">
    <property type="component" value="Unassembled WGS sequence"/>
</dbReference>
<evidence type="ECO:0000313" key="1">
    <source>
        <dbReference type="EMBL" id="EHL00091.1"/>
    </source>
</evidence>
<keyword evidence="2" id="KW-1185">Reference proteome</keyword>
<reference evidence="1 2" key="1">
    <citation type="journal article" date="2012" name="Eukaryot. Cell">
        <title>Genome sequence of the fungus Glarea lozoyensis: the first genome sequence of a species from the Helotiaceae family.</title>
        <authorList>
            <person name="Youssar L."/>
            <person name="Gruening B.A."/>
            <person name="Erxleben A."/>
            <person name="Guenther S."/>
            <person name="Huettel W."/>
        </authorList>
    </citation>
    <scope>NUCLEOTIDE SEQUENCE [LARGE SCALE GENOMIC DNA]</scope>
    <source>
        <strain evidence="2">ATCC 74030 / MF5533</strain>
    </source>
</reference>
<protein>
    <submittedName>
        <fullName evidence="1">Uncharacterized protein</fullName>
    </submittedName>
</protein>
<dbReference type="HOGENOM" id="CLU_1678073_0_0_1"/>
<gene>
    <name evidence="1" type="ORF">M7I_4001</name>
</gene>
<dbReference type="EMBL" id="AGUE01000100">
    <property type="protein sequence ID" value="EHL00091.1"/>
    <property type="molecule type" value="Genomic_DNA"/>
</dbReference>
<comment type="caution">
    <text evidence="1">The sequence shown here is derived from an EMBL/GenBank/DDBJ whole genome shotgun (WGS) entry which is preliminary data.</text>
</comment>
<dbReference type="InParanoid" id="H0EN02"/>
<organism evidence="1 2">
    <name type="scientific">Glarea lozoyensis (strain ATCC 74030 / MF5533)</name>
    <dbReference type="NCBI Taxonomy" id="1104152"/>
    <lineage>
        <taxon>Eukaryota</taxon>
        <taxon>Fungi</taxon>
        <taxon>Dikarya</taxon>
        <taxon>Ascomycota</taxon>
        <taxon>Pezizomycotina</taxon>
        <taxon>Leotiomycetes</taxon>
        <taxon>Helotiales</taxon>
        <taxon>Helotiaceae</taxon>
        <taxon>Glarea</taxon>
    </lineage>
</organism>
<evidence type="ECO:0000313" key="2">
    <source>
        <dbReference type="Proteomes" id="UP000005446"/>
    </source>
</evidence>
<name>H0EN02_GLAL7</name>
<proteinExistence type="predicted"/>
<sequence length="157" mass="16477">MAGTGGTSSSSLLPAELFKLRGFGVGNRDEEGVVLEDKGVETFRGSMEGDLEDCRIVDLSGIGWGGVSGIGGGPCKIDNRFARRASVGLTVLAPSPVAPLSLRHDLAPPGIGPIYCRQLGREIIRRITSDAALQVVETGRGEEIEGGGRLLMLDRTD</sequence>